<evidence type="ECO:0000259" key="4">
    <source>
        <dbReference type="Pfam" id="PF02776"/>
    </source>
</evidence>
<feature type="domain" description="Thiamine pyrophosphate enzyme N-terminal TPP-binding" evidence="4">
    <location>
        <begin position="10"/>
        <end position="127"/>
    </location>
</feature>
<dbReference type="CDD" id="cd02002">
    <property type="entry name" value="TPP_BFDC"/>
    <property type="match status" value="1"/>
</dbReference>
<dbReference type="InterPro" id="IPR029061">
    <property type="entry name" value="THDP-binding"/>
</dbReference>
<organism evidence="5 6">
    <name type="scientific">Marivita geojedonensis</name>
    <dbReference type="NCBI Taxonomy" id="1123756"/>
    <lineage>
        <taxon>Bacteria</taxon>
        <taxon>Pseudomonadati</taxon>
        <taxon>Pseudomonadota</taxon>
        <taxon>Alphaproteobacteria</taxon>
        <taxon>Rhodobacterales</taxon>
        <taxon>Roseobacteraceae</taxon>
        <taxon>Marivita</taxon>
    </lineage>
</organism>
<keyword evidence="6" id="KW-1185">Reference proteome</keyword>
<dbReference type="InterPro" id="IPR045229">
    <property type="entry name" value="TPP_enz"/>
</dbReference>
<reference evidence="5 6" key="1">
    <citation type="submission" date="2014-03" db="EMBL/GenBank/DDBJ databases">
        <title>The draft genome sequence of Marivita geojedonensis KCTC 23882.</title>
        <authorList>
            <person name="Lai Q."/>
            <person name="Shao Z."/>
        </authorList>
    </citation>
    <scope>NUCLEOTIDE SEQUENCE [LARGE SCALE GENOMIC DNA]</scope>
    <source>
        <strain evidence="5 6">DPG-138</strain>
    </source>
</reference>
<evidence type="ECO:0000313" key="6">
    <source>
        <dbReference type="Proteomes" id="UP000193926"/>
    </source>
</evidence>
<dbReference type="NCBIfam" id="NF006203">
    <property type="entry name" value="PRK08327.1"/>
    <property type="match status" value="1"/>
</dbReference>
<dbReference type="Pfam" id="PF02776">
    <property type="entry name" value="TPP_enzyme_N"/>
    <property type="match status" value="1"/>
</dbReference>
<proteinExistence type="inferred from homology"/>
<keyword evidence="2" id="KW-0786">Thiamine pyrophosphate</keyword>
<dbReference type="AlphaFoldDB" id="A0A1X4NNB9"/>
<dbReference type="GO" id="GO:0003984">
    <property type="term" value="F:acetolactate synthase activity"/>
    <property type="evidence" value="ECO:0007669"/>
    <property type="project" value="TreeGrafter"/>
</dbReference>
<dbReference type="STRING" id="1123756.MGEO_05205"/>
<dbReference type="SUPFAM" id="SSF52467">
    <property type="entry name" value="DHS-like NAD/FAD-binding domain"/>
    <property type="match status" value="1"/>
</dbReference>
<dbReference type="GO" id="GO:0009099">
    <property type="term" value="P:L-valine biosynthetic process"/>
    <property type="evidence" value="ECO:0007669"/>
    <property type="project" value="TreeGrafter"/>
</dbReference>
<dbReference type="InterPro" id="IPR011766">
    <property type="entry name" value="TPP_enzyme_TPP-bd"/>
</dbReference>
<dbReference type="GO" id="GO:0030976">
    <property type="term" value="F:thiamine pyrophosphate binding"/>
    <property type="evidence" value="ECO:0007669"/>
    <property type="project" value="InterPro"/>
</dbReference>
<accession>A0A1X4NNB9</accession>
<dbReference type="OrthoDB" id="7534569at2"/>
<comment type="similarity">
    <text evidence="1">Belongs to the TPP enzyme family.</text>
</comment>
<dbReference type="InterPro" id="IPR012001">
    <property type="entry name" value="Thiamin_PyroP_enz_TPP-bd_dom"/>
</dbReference>
<dbReference type="EMBL" id="JFKC01000003">
    <property type="protein sequence ID" value="OSQ51947.1"/>
    <property type="molecule type" value="Genomic_DNA"/>
</dbReference>
<dbReference type="CDD" id="cd07035">
    <property type="entry name" value="TPP_PYR_POX_like"/>
    <property type="match status" value="1"/>
</dbReference>
<comment type="caution">
    <text evidence="5">The sequence shown here is derived from an EMBL/GenBank/DDBJ whole genome shotgun (WGS) entry which is preliminary data.</text>
</comment>
<evidence type="ECO:0000259" key="3">
    <source>
        <dbReference type="Pfam" id="PF02775"/>
    </source>
</evidence>
<dbReference type="SUPFAM" id="SSF52518">
    <property type="entry name" value="Thiamin diphosphate-binding fold (THDP-binding)"/>
    <property type="match status" value="2"/>
</dbReference>
<dbReference type="RefSeq" id="WP_085635666.1">
    <property type="nucleotide sequence ID" value="NZ_JFKC01000003.1"/>
</dbReference>
<dbReference type="Gene3D" id="3.40.50.970">
    <property type="match status" value="2"/>
</dbReference>
<gene>
    <name evidence="5" type="ORF">MGEO_05205</name>
</gene>
<evidence type="ECO:0000313" key="5">
    <source>
        <dbReference type="EMBL" id="OSQ51947.1"/>
    </source>
</evidence>
<dbReference type="Gene3D" id="3.40.50.1220">
    <property type="entry name" value="TPP-binding domain"/>
    <property type="match status" value="1"/>
</dbReference>
<dbReference type="PANTHER" id="PTHR18968">
    <property type="entry name" value="THIAMINE PYROPHOSPHATE ENZYMES"/>
    <property type="match status" value="1"/>
</dbReference>
<dbReference type="Proteomes" id="UP000193926">
    <property type="component" value="Unassembled WGS sequence"/>
</dbReference>
<dbReference type="Pfam" id="PF02775">
    <property type="entry name" value="TPP_enzyme_C"/>
    <property type="match status" value="1"/>
</dbReference>
<dbReference type="GO" id="GO:0005948">
    <property type="term" value="C:acetolactate synthase complex"/>
    <property type="evidence" value="ECO:0007669"/>
    <property type="project" value="TreeGrafter"/>
</dbReference>
<dbReference type="GO" id="GO:0009097">
    <property type="term" value="P:isoleucine biosynthetic process"/>
    <property type="evidence" value="ECO:0007669"/>
    <property type="project" value="TreeGrafter"/>
</dbReference>
<sequence>MFENAARPKTGGEALLTALKDCGIDYLFANAGTDFPPIIEGLARLPESAVPTPVTVPHETAAVAMAHGCWLVTGQPQAVMVHVNVGLANAVMGVINAASDNVPVFMLSGRTPLTETGRKGGRMTPIQYGQEMYDQTSLVRDVVKFDYELRYPEQADSVTKRAAALMTSAPEGPVYMSLPKEPLTEPLPDGFAAAGAPVSARPTVPETEAIATLASWIAEAQSPVVLCQRGDPKGRVSNALSRCADVFGLAVAEPFSIRNVLASTDPSLIGYNPKAATAGADLVIVLDSGVPWIEAVSAPERDIRVVHIGPDPLFRRMPVRGYRTDLAITADPAVALESLLKMTPDAGASARRNRVRAWAMDSRNAVQKHDAGGDGPMSAEWMSACVSDIMDDGAVAFSELGLLLPHMTVKGPNRVFSNVHAGGLGWAMPAALGAQLADRDRLVIACMGDGSYMFANPVACHQIAEALNLPILTIIKNNAMWNAVRRSVVKGYPDGAAVRQNRVPLTSLEPLPDFTQVARASRAHAERIERGADLPDALRRAVEIIRTERRQVLLDLSVAASDDH</sequence>
<name>A0A1X4NNB9_9RHOB</name>
<evidence type="ECO:0000256" key="2">
    <source>
        <dbReference type="ARBA" id="ARBA00023052"/>
    </source>
</evidence>
<dbReference type="PANTHER" id="PTHR18968:SF13">
    <property type="entry name" value="ACETOLACTATE SYNTHASE CATALYTIC SUBUNIT, MITOCHONDRIAL"/>
    <property type="match status" value="1"/>
</dbReference>
<protein>
    <submittedName>
        <fullName evidence="5">Acetolactate synthase</fullName>
    </submittedName>
</protein>
<dbReference type="InterPro" id="IPR029035">
    <property type="entry name" value="DHS-like_NAD/FAD-binding_dom"/>
</dbReference>
<feature type="domain" description="Thiamine pyrophosphate enzyme TPP-binding" evidence="3">
    <location>
        <begin position="406"/>
        <end position="547"/>
    </location>
</feature>
<evidence type="ECO:0000256" key="1">
    <source>
        <dbReference type="ARBA" id="ARBA00007812"/>
    </source>
</evidence>
<dbReference type="GO" id="GO:0050660">
    <property type="term" value="F:flavin adenine dinucleotide binding"/>
    <property type="evidence" value="ECO:0007669"/>
    <property type="project" value="TreeGrafter"/>
</dbReference>